<accession>A0A0U4AD58</accession>
<keyword evidence="2" id="KW-1185">Reference proteome</keyword>
<name>A0A0U4AD58_9BACT</name>
<reference evidence="1 2" key="1">
    <citation type="submission" date="2015-12" db="EMBL/GenBank/DDBJ databases">
        <authorList>
            <person name="Shamseldin A."/>
            <person name="Moawad H."/>
            <person name="Abd El-Rahim W.M."/>
            <person name="Sadowsky M.J."/>
        </authorList>
    </citation>
    <scope>NUCLEOTIDE SEQUENCE [LARGE SCALE GENOMIC DNA]</scope>
    <source>
        <strain evidence="1 2">DG5B</strain>
    </source>
</reference>
<dbReference type="STRING" id="1411621.AUC43_14090"/>
<sequence>MAAASCTGPNTPGAPAPEWASDSASVRVAAGPQYARGAAWRFFWGTHYRDIWATPVTAPVLRLATVLPGGLTPTRAGGSYQSHTLRLCTDNGREFVLRSVDKDASTALPAGWKRRVLGRLMKDQTSAGQPYGAYVAAQLAEAVGVYHTNPQLIFLPNDRHLGKFRDGYANALYLLEERPEGNQHALATFGYSPDVVSSRHMLAAIHLQPTAQVEARAYLRARLLDMWLGDWSRREDQWRWASFPQPGRITYRPIPRDRDQAFFLFDDGLITRLVSWFVPKYHSFHATIRPSTVDGLTTTARALDRTLLGTLNAADFRQQAEAMRARLTDAVIANALKAGPTETRDAIAARLGPLLRARREQLPELAQRYYQILAGEAWVVGTDQAERFVISAAGPGALRVSMYARHPAKPDSLISERVYNRKETYQVNVYGLAGDDIFELVPPLKSGQIVNIFDGAGHDQLVNPAQTLSTIENITWYSSSDGNASRNNTGLIIKPNPDAQLTSNSLNWLRRYNLHD</sequence>
<dbReference type="EMBL" id="CP013909">
    <property type="protein sequence ID" value="ALW86124.1"/>
    <property type="molecule type" value="Genomic_DNA"/>
</dbReference>
<gene>
    <name evidence="1" type="ORF">AUC43_14090</name>
</gene>
<dbReference type="Proteomes" id="UP000059542">
    <property type="component" value="Chromosome"/>
</dbReference>
<proteinExistence type="predicted"/>
<evidence type="ECO:0000313" key="1">
    <source>
        <dbReference type="EMBL" id="ALW86124.1"/>
    </source>
</evidence>
<dbReference type="KEGG" id="hyg:AUC43_14090"/>
<dbReference type="AlphaFoldDB" id="A0A0U4AD58"/>
<evidence type="ECO:0000313" key="2">
    <source>
        <dbReference type="Proteomes" id="UP000059542"/>
    </source>
</evidence>
<protein>
    <submittedName>
        <fullName evidence="1">Uncharacterized protein</fullName>
    </submittedName>
</protein>
<organism evidence="1 2">
    <name type="scientific">Hymenobacter sedentarius</name>
    <dbReference type="NCBI Taxonomy" id="1411621"/>
    <lineage>
        <taxon>Bacteria</taxon>
        <taxon>Pseudomonadati</taxon>
        <taxon>Bacteroidota</taxon>
        <taxon>Cytophagia</taxon>
        <taxon>Cytophagales</taxon>
        <taxon>Hymenobacteraceae</taxon>
        <taxon>Hymenobacter</taxon>
    </lineage>
</organism>